<keyword evidence="3" id="KW-1185">Reference proteome</keyword>
<reference evidence="2" key="1">
    <citation type="submission" date="2021-12" db="EMBL/GenBank/DDBJ databases">
        <authorList>
            <person name="Rodrigo-Torres L."/>
            <person name="Arahal R. D."/>
            <person name="Lucena T."/>
        </authorList>
    </citation>
    <scope>NUCLEOTIDE SEQUENCE</scope>
    <source>
        <strain evidence="2">CECT 8267</strain>
    </source>
</reference>
<dbReference type="InterPro" id="IPR021344">
    <property type="entry name" value="DUF2970"/>
</dbReference>
<name>A0ABN8ED43_9GAMM</name>
<accession>A0ABN8ED43</accession>
<evidence type="ECO:0000313" key="3">
    <source>
        <dbReference type="Proteomes" id="UP000838100"/>
    </source>
</evidence>
<evidence type="ECO:0000313" key="2">
    <source>
        <dbReference type="EMBL" id="CAH0990257.1"/>
    </source>
</evidence>
<comment type="caution">
    <text evidence="2">The sequence shown here is derived from an EMBL/GenBank/DDBJ whole genome shotgun (WGS) entry which is preliminary data.</text>
</comment>
<keyword evidence="1" id="KW-0812">Transmembrane</keyword>
<sequence>MEKQKKEVTLLQVVGSVLAAFFGVQSSKNRERDFNNGNFSVFVAVGFAVTFAVLGGIYLLVSYILP</sequence>
<evidence type="ECO:0000256" key="1">
    <source>
        <dbReference type="SAM" id="Phobius"/>
    </source>
</evidence>
<protein>
    <recommendedName>
        <fullName evidence="4">DUF2970 domain-containing protein</fullName>
    </recommendedName>
</protein>
<gene>
    <name evidence="2" type="ORF">SIN8267_00349</name>
</gene>
<dbReference type="Pfam" id="PF11174">
    <property type="entry name" value="DUF2970"/>
    <property type="match status" value="1"/>
</dbReference>
<organism evidence="2 3">
    <name type="scientific">Sinobacterium norvegicum</name>
    <dbReference type="NCBI Taxonomy" id="1641715"/>
    <lineage>
        <taxon>Bacteria</taxon>
        <taxon>Pseudomonadati</taxon>
        <taxon>Pseudomonadota</taxon>
        <taxon>Gammaproteobacteria</taxon>
        <taxon>Cellvibrionales</taxon>
        <taxon>Spongiibacteraceae</taxon>
        <taxon>Sinobacterium</taxon>
    </lineage>
</organism>
<keyword evidence="1" id="KW-1133">Transmembrane helix</keyword>
<dbReference type="RefSeq" id="WP_237442942.1">
    <property type="nucleotide sequence ID" value="NZ_CAKLPX010000001.1"/>
</dbReference>
<keyword evidence="1" id="KW-0472">Membrane</keyword>
<evidence type="ECO:0008006" key="4">
    <source>
        <dbReference type="Google" id="ProtNLM"/>
    </source>
</evidence>
<dbReference type="EMBL" id="CAKLPX010000001">
    <property type="protein sequence ID" value="CAH0990257.1"/>
    <property type="molecule type" value="Genomic_DNA"/>
</dbReference>
<dbReference type="Proteomes" id="UP000838100">
    <property type="component" value="Unassembled WGS sequence"/>
</dbReference>
<proteinExistence type="predicted"/>
<feature type="transmembrane region" description="Helical" evidence="1">
    <location>
        <begin position="42"/>
        <end position="65"/>
    </location>
</feature>